<dbReference type="InterPro" id="IPR002142">
    <property type="entry name" value="Peptidase_S49"/>
</dbReference>
<dbReference type="InterPro" id="IPR029045">
    <property type="entry name" value="ClpP/crotonase-like_dom_sf"/>
</dbReference>
<evidence type="ECO:0000256" key="4">
    <source>
        <dbReference type="ARBA" id="ARBA00022825"/>
    </source>
</evidence>
<sequence>MFSRRHPYLFFLLTFTSIVAVAMIGMSLLFVLGTQTSDFEFGEKVGIIEVNGIIADAKNVIQNLKHFREDNSIKAIVIRIDSPGGAVGPSQEIFREIRKTSNKKKVIASMGAIAASGGYYVAAGTDGIVANPGTITGSIGVIMGFTNYQELLQKIGLVPVVIKSGEFKDIGSPAREMTAKEKTILKDFAKKIHRQFIMDIVEGRKMDQDKVEFLADGRIFTGEESKDLGLVDRLGNLEDAIEWAGRLGGIKGKISAVYAREKKLSLLKYLSELSKTEFSNRVFHSFLSAEYIYRPE</sequence>
<dbReference type="CDD" id="cd07023">
    <property type="entry name" value="S49_Sppa_N_C"/>
    <property type="match status" value="1"/>
</dbReference>
<keyword evidence="5" id="KW-0472">Membrane</keyword>
<reference evidence="7 8" key="1">
    <citation type="submission" date="2020-08" db="EMBL/GenBank/DDBJ databases">
        <title>Bridging the membrane lipid divide: bacteria of the FCB group superphylum have the potential to synthesize archaeal ether lipids.</title>
        <authorList>
            <person name="Villanueva L."/>
            <person name="Von Meijenfeldt F.A.B."/>
            <person name="Westbye A.B."/>
            <person name="Yadav S."/>
            <person name="Hopmans E.C."/>
            <person name="Dutilh B.E."/>
            <person name="Sinninghe Damste J.S."/>
        </authorList>
    </citation>
    <scope>NUCLEOTIDE SEQUENCE [LARGE SCALE GENOMIC DNA]</scope>
    <source>
        <strain evidence="7">NIOZ-UU17</strain>
    </source>
</reference>
<keyword evidence="3" id="KW-0378">Hydrolase</keyword>
<evidence type="ECO:0000256" key="2">
    <source>
        <dbReference type="ARBA" id="ARBA00022670"/>
    </source>
</evidence>
<dbReference type="InterPro" id="IPR047272">
    <property type="entry name" value="S49_SppA_C"/>
</dbReference>
<dbReference type="InterPro" id="IPR004635">
    <property type="entry name" value="Pept_S49_SppA"/>
</dbReference>
<organism evidence="7 8">
    <name type="scientific">Candidatus Desulfatibia vada</name>
    <dbReference type="NCBI Taxonomy" id="2841696"/>
    <lineage>
        <taxon>Bacteria</taxon>
        <taxon>Pseudomonadati</taxon>
        <taxon>Thermodesulfobacteriota</taxon>
        <taxon>Desulfobacteria</taxon>
        <taxon>Desulfobacterales</taxon>
        <taxon>Desulfobacterales incertae sedis</taxon>
        <taxon>Candidatus Desulfatibia</taxon>
    </lineage>
</organism>
<feature type="domain" description="Peptidase S49" evidence="6">
    <location>
        <begin position="100"/>
        <end position="247"/>
    </location>
</feature>
<evidence type="ECO:0000256" key="5">
    <source>
        <dbReference type="SAM" id="Phobius"/>
    </source>
</evidence>
<feature type="transmembrane region" description="Helical" evidence="5">
    <location>
        <begin position="7"/>
        <end position="32"/>
    </location>
</feature>
<dbReference type="NCBIfam" id="TIGR00706">
    <property type="entry name" value="SppA_dom"/>
    <property type="match status" value="1"/>
</dbReference>
<evidence type="ECO:0000313" key="7">
    <source>
        <dbReference type="EMBL" id="MBC8432125.1"/>
    </source>
</evidence>
<dbReference type="SUPFAM" id="SSF52096">
    <property type="entry name" value="ClpP/crotonase"/>
    <property type="match status" value="1"/>
</dbReference>
<dbReference type="GO" id="GO:0006508">
    <property type="term" value="P:proteolysis"/>
    <property type="evidence" value="ECO:0007669"/>
    <property type="project" value="UniProtKB-KW"/>
</dbReference>
<dbReference type="AlphaFoldDB" id="A0A8J6TSG3"/>
<keyword evidence="2" id="KW-0645">Protease</keyword>
<evidence type="ECO:0000256" key="1">
    <source>
        <dbReference type="ARBA" id="ARBA00008683"/>
    </source>
</evidence>
<comment type="caution">
    <text evidence="7">The sequence shown here is derived from an EMBL/GenBank/DDBJ whole genome shotgun (WGS) entry which is preliminary data.</text>
</comment>
<dbReference type="Gene3D" id="3.90.226.10">
    <property type="entry name" value="2-enoyl-CoA Hydratase, Chain A, domain 1"/>
    <property type="match status" value="1"/>
</dbReference>
<evidence type="ECO:0000313" key="8">
    <source>
        <dbReference type="Proteomes" id="UP000605201"/>
    </source>
</evidence>
<dbReference type="PANTHER" id="PTHR42987:SF7">
    <property type="entry name" value="SIGNAL PEPTIDE PEPTIDASE SPPA-RELATED"/>
    <property type="match status" value="1"/>
</dbReference>
<name>A0A8J6TSG3_9BACT</name>
<keyword evidence="4" id="KW-0720">Serine protease</keyword>
<proteinExistence type="inferred from homology"/>
<dbReference type="Proteomes" id="UP000605201">
    <property type="component" value="Unassembled WGS sequence"/>
</dbReference>
<accession>A0A8J6TSG3</accession>
<gene>
    <name evidence="7" type="primary">sppA</name>
    <name evidence="7" type="ORF">H8D96_09405</name>
</gene>
<dbReference type="EMBL" id="JACNIG010000207">
    <property type="protein sequence ID" value="MBC8432125.1"/>
    <property type="molecule type" value="Genomic_DNA"/>
</dbReference>
<dbReference type="PANTHER" id="PTHR42987">
    <property type="entry name" value="PEPTIDASE S49"/>
    <property type="match status" value="1"/>
</dbReference>
<dbReference type="Pfam" id="PF01343">
    <property type="entry name" value="Peptidase_S49"/>
    <property type="match status" value="1"/>
</dbReference>
<dbReference type="GO" id="GO:0008236">
    <property type="term" value="F:serine-type peptidase activity"/>
    <property type="evidence" value="ECO:0007669"/>
    <property type="project" value="UniProtKB-KW"/>
</dbReference>
<protein>
    <submittedName>
        <fullName evidence="7">Signal peptide peptidase SppA</fullName>
    </submittedName>
</protein>
<evidence type="ECO:0000256" key="3">
    <source>
        <dbReference type="ARBA" id="ARBA00022801"/>
    </source>
</evidence>
<keyword evidence="5" id="KW-0812">Transmembrane</keyword>
<keyword evidence="5" id="KW-1133">Transmembrane helix</keyword>
<evidence type="ECO:0000259" key="6">
    <source>
        <dbReference type="Pfam" id="PF01343"/>
    </source>
</evidence>
<comment type="similarity">
    <text evidence="1">Belongs to the peptidase S49 family.</text>
</comment>